<comment type="subunit">
    <text evidence="2">Homodimer.</text>
</comment>
<dbReference type="Gene3D" id="2.60.120.10">
    <property type="entry name" value="Jelly Rolls"/>
    <property type="match status" value="1"/>
</dbReference>
<dbReference type="InterPro" id="IPR012318">
    <property type="entry name" value="HTH_CRP"/>
</dbReference>
<dbReference type="InterPro" id="IPR014710">
    <property type="entry name" value="RmlC-like_jellyroll"/>
</dbReference>
<dbReference type="InterPro" id="IPR050397">
    <property type="entry name" value="Env_Response_Regulators"/>
</dbReference>
<dbReference type="SUPFAM" id="SSF51206">
    <property type="entry name" value="cAMP-binding domain-like"/>
    <property type="match status" value="1"/>
</dbReference>
<dbReference type="GO" id="GO:0003677">
    <property type="term" value="F:DNA binding"/>
    <property type="evidence" value="ECO:0007669"/>
    <property type="project" value="UniProtKB-KW"/>
</dbReference>
<dbReference type="PROSITE" id="PS50042">
    <property type="entry name" value="CNMP_BINDING_3"/>
    <property type="match status" value="1"/>
</dbReference>
<evidence type="ECO:0000256" key="9">
    <source>
        <dbReference type="ARBA" id="ARBA00023125"/>
    </source>
</evidence>
<dbReference type="SMART" id="SM00419">
    <property type="entry name" value="HTH_CRP"/>
    <property type="match status" value="1"/>
</dbReference>
<dbReference type="InterPro" id="IPR018335">
    <property type="entry name" value="Tscrpt_reg_HTH_Crp-type_CS"/>
</dbReference>
<dbReference type="EMBL" id="CP040871">
    <property type="protein sequence ID" value="QDA58189.1"/>
    <property type="molecule type" value="Genomic_DNA"/>
</dbReference>
<evidence type="ECO:0000259" key="13">
    <source>
        <dbReference type="PROSITE" id="PS50042"/>
    </source>
</evidence>
<evidence type="ECO:0000256" key="6">
    <source>
        <dbReference type="ARBA" id="ARBA00022636"/>
    </source>
</evidence>
<proteinExistence type="predicted"/>
<keyword evidence="8" id="KW-0843">Virulence</keyword>
<dbReference type="Pfam" id="PF13545">
    <property type="entry name" value="HTH_Crp_2"/>
    <property type="match status" value="1"/>
</dbReference>
<evidence type="ECO:0000259" key="14">
    <source>
        <dbReference type="PROSITE" id="PS51063"/>
    </source>
</evidence>
<dbReference type="InterPro" id="IPR036388">
    <property type="entry name" value="WH-like_DNA-bd_sf"/>
</dbReference>
<dbReference type="GO" id="GO:0005829">
    <property type="term" value="C:cytosol"/>
    <property type="evidence" value="ECO:0007669"/>
    <property type="project" value="TreeGrafter"/>
</dbReference>
<dbReference type="PROSITE" id="PS51063">
    <property type="entry name" value="HTH_CRP_2"/>
    <property type="match status" value="1"/>
</dbReference>
<evidence type="ECO:0000256" key="2">
    <source>
        <dbReference type="ARBA" id="ARBA00011738"/>
    </source>
</evidence>
<evidence type="ECO:0000313" key="16">
    <source>
        <dbReference type="Proteomes" id="UP000308149"/>
    </source>
</evidence>
<dbReference type="FunFam" id="1.10.10.10:FF:000028">
    <property type="entry name" value="Fumarate/nitrate reduction transcriptional regulator Fnr"/>
    <property type="match status" value="1"/>
</dbReference>
<dbReference type="Proteomes" id="UP000308149">
    <property type="component" value="Chromosome"/>
</dbReference>
<dbReference type="AlphaFoldDB" id="A0A5B7ZTS7"/>
<dbReference type="GO" id="GO:0003824">
    <property type="term" value="F:catalytic activity"/>
    <property type="evidence" value="ECO:0007669"/>
    <property type="project" value="UniProtKB-KW"/>
</dbReference>
<organism evidence="15 16">
    <name type="scientific">Thermomonas aquatica</name>
    <dbReference type="NCBI Taxonomy" id="2202149"/>
    <lineage>
        <taxon>Bacteria</taxon>
        <taxon>Pseudomonadati</taxon>
        <taxon>Pseudomonadota</taxon>
        <taxon>Gammaproteobacteria</taxon>
        <taxon>Lysobacterales</taxon>
        <taxon>Lysobacteraceae</taxon>
        <taxon>Thermomonas</taxon>
    </lineage>
</organism>
<feature type="domain" description="Cyclic nucleotide-binding" evidence="13">
    <location>
        <begin position="63"/>
        <end position="147"/>
    </location>
</feature>
<evidence type="ECO:0000256" key="3">
    <source>
        <dbReference type="ARBA" id="ARBA00020769"/>
    </source>
</evidence>
<keyword evidence="11" id="KW-0804">Transcription</keyword>
<evidence type="ECO:0000256" key="4">
    <source>
        <dbReference type="ARBA" id="ARBA00022491"/>
    </source>
</evidence>
<dbReference type="Pfam" id="PF00027">
    <property type="entry name" value="cNMP_binding"/>
    <property type="match status" value="1"/>
</dbReference>
<dbReference type="PROSITE" id="PS00042">
    <property type="entry name" value="HTH_CRP_1"/>
    <property type="match status" value="1"/>
</dbReference>
<keyword evidence="9" id="KW-0238">DNA-binding</keyword>
<keyword evidence="10" id="KW-0010">Activator</keyword>
<dbReference type="SUPFAM" id="SSF46785">
    <property type="entry name" value="Winged helix' DNA-binding domain"/>
    <property type="match status" value="1"/>
</dbReference>
<reference evidence="15 16" key="1">
    <citation type="submission" date="2019-06" db="EMBL/GenBank/DDBJ databases">
        <title>Thermomonas aquatica sp. nov., isolated from an industrial wastewater treatment plant.</title>
        <authorList>
            <person name="Jeon J.H."/>
            <person name="Park D.-S."/>
        </authorList>
    </citation>
    <scope>NUCLEOTIDE SEQUENCE [LARGE SCALE GENOMIC DNA]</scope>
    <source>
        <strain evidence="15 16">SY21</strain>
    </source>
</reference>
<gene>
    <name evidence="15" type="ORF">FHQ07_13150</name>
</gene>
<dbReference type="CDD" id="cd00038">
    <property type="entry name" value="CAP_ED"/>
    <property type="match status" value="1"/>
</dbReference>
<evidence type="ECO:0000256" key="8">
    <source>
        <dbReference type="ARBA" id="ARBA00023026"/>
    </source>
</evidence>
<evidence type="ECO:0000313" key="15">
    <source>
        <dbReference type="EMBL" id="QDA58189.1"/>
    </source>
</evidence>
<sequence>MLLVARRTSLTWIKSRALTCPRGHPPRGSPIMAAMSADSAAIPLDLARLRRSCAECSLQRLCLPAGVDGPDLGRLEAVVQRRKPLKPGESLFRAGDPLGSVYVASEGAFKTVGVNEAGDEHVLGFHLPGELFGLDALGSGRHRCEAVALTEARVCELPFASLASVASELPSLQQQLLRVMGQSTDRDHDHVDVLSRRQASERIALFLHGLGERYRRIGRPADDFQLPMSRDEIARYLGLALETVSRSFSRMHEEGVIDVHGRRVRVLDAKRLHAAASGCEAELARDAGRRSRA</sequence>
<name>A0A5B7ZTS7_9GAMM</name>
<dbReference type="InterPro" id="IPR018490">
    <property type="entry name" value="cNMP-bd_dom_sf"/>
</dbReference>
<evidence type="ECO:0000256" key="1">
    <source>
        <dbReference type="ARBA" id="ARBA00004496"/>
    </source>
</evidence>
<dbReference type="Gene3D" id="1.10.10.10">
    <property type="entry name" value="Winged helix-like DNA-binding domain superfamily/Winged helix DNA-binding domain"/>
    <property type="match status" value="1"/>
</dbReference>
<feature type="domain" description="HTH crp-type" evidence="14">
    <location>
        <begin position="197"/>
        <end position="270"/>
    </location>
</feature>
<dbReference type="InterPro" id="IPR036390">
    <property type="entry name" value="WH_DNA-bd_sf"/>
</dbReference>
<comment type="subcellular location">
    <subcellularLocation>
        <location evidence="1">Cytoplasm</location>
    </subcellularLocation>
</comment>
<dbReference type="OrthoDB" id="7643467at2"/>
<dbReference type="InterPro" id="IPR000595">
    <property type="entry name" value="cNMP-bd_dom"/>
</dbReference>
<dbReference type="PANTHER" id="PTHR24567:SF75">
    <property type="entry name" value="FUMARATE AND NITRATE REDUCTION REGULATORY PROTEIN"/>
    <property type="match status" value="1"/>
</dbReference>
<dbReference type="PANTHER" id="PTHR24567">
    <property type="entry name" value="CRP FAMILY TRANSCRIPTIONAL REGULATORY PROTEIN"/>
    <property type="match status" value="1"/>
</dbReference>
<keyword evidence="7" id="KW-0805">Transcription regulation</keyword>
<evidence type="ECO:0000256" key="5">
    <source>
        <dbReference type="ARBA" id="ARBA00022533"/>
    </source>
</evidence>
<dbReference type="KEGG" id="thes:FHQ07_13150"/>
<protein>
    <recommendedName>
        <fullName evidence="3">CRP-like protein Clp</fullName>
    </recommendedName>
    <alternativeName>
        <fullName evidence="12">Catabolite activation-like protein</fullName>
    </alternativeName>
</protein>
<evidence type="ECO:0000256" key="11">
    <source>
        <dbReference type="ARBA" id="ARBA00023163"/>
    </source>
</evidence>
<keyword evidence="4" id="KW-0678">Repressor</keyword>
<dbReference type="GO" id="GO:0003700">
    <property type="term" value="F:DNA-binding transcription factor activity"/>
    <property type="evidence" value="ECO:0007669"/>
    <property type="project" value="InterPro"/>
</dbReference>
<evidence type="ECO:0000256" key="10">
    <source>
        <dbReference type="ARBA" id="ARBA00023159"/>
    </source>
</evidence>
<dbReference type="PRINTS" id="PR00034">
    <property type="entry name" value="HTHCRP"/>
</dbReference>
<dbReference type="SMART" id="SM00100">
    <property type="entry name" value="cNMP"/>
    <property type="match status" value="1"/>
</dbReference>
<evidence type="ECO:0000256" key="7">
    <source>
        <dbReference type="ARBA" id="ARBA00023015"/>
    </source>
</evidence>
<evidence type="ECO:0000256" key="12">
    <source>
        <dbReference type="ARBA" id="ARBA00031697"/>
    </source>
</evidence>
<accession>A0A5B7ZTS7</accession>
<keyword evidence="16" id="KW-1185">Reference proteome</keyword>
<dbReference type="CDD" id="cd00092">
    <property type="entry name" value="HTH_CRP"/>
    <property type="match status" value="1"/>
</dbReference>
<keyword evidence="6" id="KW-0973">c-di-GMP</keyword>
<keyword evidence="5" id="KW-0021">Allosteric enzyme</keyword>